<sequence>MQDYQRLLVLNLLAYATQKNLSAAQLCTLSGIEFSTLKKGENLTLTDKQLDDLWLNATHLSHDPLFGLHFGETLQVAALGVVGELIRHSRTIGEALTHAVAFAHLITDIFVMDVTRADKSFFIRFTPDTSRQKVAPLLFSQMMDFFMAFTLHEVDGLVLEKIQPIRISMPPISADLPEYERVLRCHSIQEADYYELSFDESFWDEPILMANYELQGVLLQKVSAMDSAFGDRRKISERIGSLLLVNSYLGIPTLEAIAANLNTSSRSLQRKLQEEGITYQQLSDSTRKSLALHYLGSGQYPVKEVSYILGYNELSAFNRAFRRWTGTTPVSYQKGIING</sequence>
<accession>A0A1I1PKQ4</accession>
<organism evidence="5 6">
    <name type="scientific">Spirosoma endophyticum</name>
    <dbReference type="NCBI Taxonomy" id="662367"/>
    <lineage>
        <taxon>Bacteria</taxon>
        <taxon>Pseudomonadati</taxon>
        <taxon>Bacteroidota</taxon>
        <taxon>Cytophagia</taxon>
        <taxon>Cytophagales</taxon>
        <taxon>Cytophagaceae</taxon>
        <taxon>Spirosoma</taxon>
    </lineage>
</organism>
<dbReference type="STRING" id="662367.SAMN05216167_103325"/>
<reference evidence="5 6" key="1">
    <citation type="submission" date="2016-10" db="EMBL/GenBank/DDBJ databases">
        <authorList>
            <person name="de Groot N.N."/>
        </authorList>
    </citation>
    <scope>NUCLEOTIDE SEQUENCE [LARGE SCALE GENOMIC DNA]</scope>
    <source>
        <strain evidence="5 6">DSM 26130</strain>
    </source>
</reference>
<dbReference type="RefSeq" id="WP_093825777.1">
    <property type="nucleotide sequence ID" value="NZ_FOLQ01000003.1"/>
</dbReference>
<dbReference type="PROSITE" id="PS01124">
    <property type="entry name" value="HTH_ARAC_FAMILY_2"/>
    <property type="match status" value="1"/>
</dbReference>
<gene>
    <name evidence="5" type="ORF">SAMN05216167_103325</name>
</gene>
<dbReference type="InterPro" id="IPR018060">
    <property type="entry name" value="HTH_AraC"/>
</dbReference>
<evidence type="ECO:0000313" key="6">
    <source>
        <dbReference type="Proteomes" id="UP000198598"/>
    </source>
</evidence>
<dbReference type="Proteomes" id="UP000198598">
    <property type="component" value="Unassembled WGS sequence"/>
</dbReference>
<dbReference type="SMART" id="SM00342">
    <property type="entry name" value="HTH_ARAC"/>
    <property type="match status" value="1"/>
</dbReference>
<keyword evidence="1" id="KW-0805">Transcription regulation</keyword>
<dbReference type="EMBL" id="FOLQ01000003">
    <property type="protein sequence ID" value="SFD10405.1"/>
    <property type="molecule type" value="Genomic_DNA"/>
</dbReference>
<dbReference type="SUPFAM" id="SSF46689">
    <property type="entry name" value="Homeodomain-like"/>
    <property type="match status" value="1"/>
</dbReference>
<dbReference type="PANTHER" id="PTHR47894:SF1">
    <property type="entry name" value="HTH-TYPE TRANSCRIPTIONAL REGULATOR VQSM"/>
    <property type="match status" value="1"/>
</dbReference>
<dbReference type="InterPro" id="IPR009057">
    <property type="entry name" value="Homeodomain-like_sf"/>
</dbReference>
<dbReference type="GO" id="GO:0003700">
    <property type="term" value="F:DNA-binding transcription factor activity"/>
    <property type="evidence" value="ECO:0007669"/>
    <property type="project" value="InterPro"/>
</dbReference>
<dbReference type="Pfam" id="PF12625">
    <property type="entry name" value="Arabinose_bd"/>
    <property type="match status" value="1"/>
</dbReference>
<dbReference type="Pfam" id="PF12833">
    <property type="entry name" value="HTH_18"/>
    <property type="match status" value="1"/>
</dbReference>
<evidence type="ECO:0000256" key="1">
    <source>
        <dbReference type="ARBA" id="ARBA00023015"/>
    </source>
</evidence>
<dbReference type="GO" id="GO:0005829">
    <property type="term" value="C:cytosol"/>
    <property type="evidence" value="ECO:0007669"/>
    <property type="project" value="TreeGrafter"/>
</dbReference>
<dbReference type="OrthoDB" id="5582699at2"/>
<protein>
    <submittedName>
        <fullName evidence="5">Transcriptional regulator, AraC family</fullName>
    </submittedName>
</protein>
<dbReference type="GO" id="GO:0000976">
    <property type="term" value="F:transcription cis-regulatory region binding"/>
    <property type="evidence" value="ECO:0007669"/>
    <property type="project" value="TreeGrafter"/>
</dbReference>
<evidence type="ECO:0000313" key="5">
    <source>
        <dbReference type="EMBL" id="SFD10405.1"/>
    </source>
</evidence>
<dbReference type="Gene3D" id="1.10.10.60">
    <property type="entry name" value="Homeodomain-like"/>
    <property type="match status" value="1"/>
</dbReference>
<dbReference type="PANTHER" id="PTHR47894">
    <property type="entry name" value="HTH-TYPE TRANSCRIPTIONAL REGULATOR GADX"/>
    <property type="match status" value="1"/>
</dbReference>
<name>A0A1I1PKQ4_9BACT</name>
<evidence type="ECO:0000256" key="3">
    <source>
        <dbReference type="ARBA" id="ARBA00023163"/>
    </source>
</evidence>
<keyword evidence="3" id="KW-0804">Transcription</keyword>
<dbReference type="InterPro" id="IPR032687">
    <property type="entry name" value="AraC-type_N"/>
</dbReference>
<proteinExistence type="predicted"/>
<evidence type="ECO:0000256" key="2">
    <source>
        <dbReference type="ARBA" id="ARBA00023125"/>
    </source>
</evidence>
<feature type="domain" description="HTH araC/xylS-type" evidence="4">
    <location>
        <begin position="237"/>
        <end position="335"/>
    </location>
</feature>
<keyword evidence="2" id="KW-0238">DNA-binding</keyword>
<dbReference type="AlphaFoldDB" id="A0A1I1PKQ4"/>
<keyword evidence="6" id="KW-1185">Reference proteome</keyword>
<evidence type="ECO:0000259" key="4">
    <source>
        <dbReference type="PROSITE" id="PS01124"/>
    </source>
</evidence>